<evidence type="ECO:0000256" key="6">
    <source>
        <dbReference type="ARBA" id="ARBA00023136"/>
    </source>
</evidence>
<comment type="subcellular location">
    <subcellularLocation>
        <location evidence="1">Membrane</location>
        <topology evidence="1">Multi-pass membrane protein</topology>
    </subcellularLocation>
</comment>
<dbReference type="OrthoDB" id="1738459at2759"/>
<keyword evidence="3" id="KW-0677">Repeat</keyword>
<sequence length="757" mass="83682">MKKKKRRSKKKKVVASFSCNTTSSLLGLVEHHDEEEIYSSPNDVNQVGSSGLKFIMRTGKRWGCPLANLNIIFRGELSYQIRELEVRGAQVRPPSGLYKNEEAGGMVLSFSEFLAAKEKDEVAPTPPKVQKKVNHEPVSPTVEAQAGSYANDRGKLKLDDVGAGERITKLLKKIPTRFSIWEILSFSEETIGAIITALHTQAQYEACLAEMQVEAVVANTESITFTPEDMLLPMTTHNMPLYMRGQLNGLPLNRILVDPGAIPEEIGDPLVPILGLSDMSHMVTRMAMRQQISFYQCLSQRETFRKMWYPPNMDRDLLKITPCLGLSFSLGGHYTVGMISIANQTKESSSGVVYYDYLEEGTEAEINTIANEESPLEVAVSSIRTSPESSVTQVLSEVEESTNDKAAQSAIANLEEIRDKTIMTDSSQDPNEEIQQAERFIWEALYRGKAVRGREHLKGMLSENVKLPITHPNVDLKPSANTLSVVAALLATVSCTAAFTVPGGYRNDGPQEGLAVLARKAAFKVFLVADAITVCASLTASYALNWALRGDDVLLRNVFGWCIILVYVSLVGVGVSFATGTFAVVSRVDLSLAITRGSPFSLALSRVRSSGAWLGFVCASSSPGGEGPPLRPCLHLTFRPRLFDFLLRRPAVRDVLPLFGDGFVSPQERFCSPSARLPLLVGEFLFPFGRRISDDYPEFRHWFLFRHLAVKLLFEEATKGSGRRHIGVKPRPLIQCQRPDMDANTNSGVQRYGRQLL</sequence>
<dbReference type="Pfam" id="PF13962">
    <property type="entry name" value="PGG"/>
    <property type="match status" value="1"/>
</dbReference>
<evidence type="ECO:0000259" key="8">
    <source>
        <dbReference type="Pfam" id="PF13962"/>
    </source>
</evidence>
<keyword evidence="6 7" id="KW-0472">Membrane</keyword>
<proteinExistence type="predicted"/>
<dbReference type="PANTHER" id="PTHR24186">
    <property type="entry name" value="PROTEIN PHOSPHATASE 1 REGULATORY SUBUNIT"/>
    <property type="match status" value="1"/>
</dbReference>
<evidence type="ECO:0000313" key="9">
    <source>
        <dbReference type="EMBL" id="MQM04834.1"/>
    </source>
</evidence>
<feature type="transmembrane region" description="Helical" evidence="7">
    <location>
        <begin position="483"/>
        <end position="505"/>
    </location>
</feature>
<keyword evidence="10" id="KW-1185">Reference proteome</keyword>
<keyword evidence="2 7" id="KW-0812">Transmembrane</keyword>
<evidence type="ECO:0000256" key="2">
    <source>
        <dbReference type="ARBA" id="ARBA00022692"/>
    </source>
</evidence>
<feature type="transmembrane region" description="Helical" evidence="7">
    <location>
        <begin position="558"/>
        <end position="585"/>
    </location>
</feature>
<evidence type="ECO:0000256" key="5">
    <source>
        <dbReference type="ARBA" id="ARBA00023043"/>
    </source>
</evidence>
<name>A0A843WLB7_COLES</name>
<dbReference type="EMBL" id="NMUH01003292">
    <property type="protein sequence ID" value="MQM04834.1"/>
    <property type="molecule type" value="Genomic_DNA"/>
</dbReference>
<dbReference type="AlphaFoldDB" id="A0A843WLB7"/>
<comment type="caution">
    <text evidence="9">The sequence shown here is derived from an EMBL/GenBank/DDBJ whole genome shotgun (WGS) entry which is preliminary data.</text>
</comment>
<keyword evidence="5" id="KW-0040">ANK repeat</keyword>
<evidence type="ECO:0000256" key="1">
    <source>
        <dbReference type="ARBA" id="ARBA00004141"/>
    </source>
</evidence>
<feature type="domain" description="PGG" evidence="8">
    <location>
        <begin position="476"/>
        <end position="584"/>
    </location>
</feature>
<dbReference type="GO" id="GO:0005886">
    <property type="term" value="C:plasma membrane"/>
    <property type="evidence" value="ECO:0007669"/>
    <property type="project" value="TreeGrafter"/>
</dbReference>
<dbReference type="Proteomes" id="UP000652761">
    <property type="component" value="Unassembled WGS sequence"/>
</dbReference>
<gene>
    <name evidence="9" type="ORF">Taro_037641</name>
</gene>
<reference evidence="9" key="1">
    <citation type="submission" date="2017-07" db="EMBL/GenBank/DDBJ databases">
        <title>Taro Niue Genome Assembly and Annotation.</title>
        <authorList>
            <person name="Atibalentja N."/>
            <person name="Keating K."/>
            <person name="Fields C.J."/>
        </authorList>
    </citation>
    <scope>NUCLEOTIDE SEQUENCE</scope>
    <source>
        <strain evidence="9">Niue_2</strain>
        <tissue evidence="9">Leaf</tissue>
    </source>
</reference>
<evidence type="ECO:0000256" key="7">
    <source>
        <dbReference type="SAM" id="Phobius"/>
    </source>
</evidence>
<dbReference type="PANTHER" id="PTHR24186:SF50">
    <property type="entry name" value="ANKYRIN REPEAT-CONTAINING PROTEIN ITN1-LIKE ISOFORM X1"/>
    <property type="match status" value="1"/>
</dbReference>
<protein>
    <recommendedName>
        <fullName evidence="8">PGG domain-containing protein</fullName>
    </recommendedName>
</protein>
<keyword evidence="4 7" id="KW-1133">Transmembrane helix</keyword>
<evidence type="ECO:0000256" key="3">
    <source>
        <dbReference type="ARBA" id="ARBA00022737"/>
    </source>
</evidence>
<accession>A0A843WLB7</accession>
<evidence type="ECO:0000313" key="10">
    <source>
        <dbReference type="Proteomes" id="UP000652761"/>
    </source>
</evidence>
<evidence type="ECO:0000256" key="4">
    <source>
        <dbReference type="ARBA" id="ARBA00022989"/>
    </source>
</evidence>
<dbReference type="InterPro" id="IPR026961">
    <property type="entry name" value="PGG_dom"/>
</dbReference>
<organism evidence="9 10">
    <name type="scientific">Colocasia esculenta</name>
    <name type="common">Wild taro</name>
    <name type="synonym">Arum esculentum</name>
    <dbReference type="NCBI Taxonomy" id="4460"/>
    <lineage>
        <taxon>Eukaryota</taxon>
        <taxon>Viridiplantae</taxon>
        <taxon>Streptophyta</taxon>
        <taxon>Embryophyta</taxon>
        <taxon>Tracheophyta</taxon>
        <taxon>Spermatophyta</taxon>
        <taxon>Magnoliopsida</taxon>
        <taxon>Liliopsida</taxon>
        <taxon>Araceae</taxon>
        <taxon>Aroideae</taxon>
        <taxon>Colocasieae</taxon>
        <taxon>Colocasia</taxon>
    </lineage>
</organism>
<feature type="transmembrane region" description="Helical" evidence="7">
    <location>
        <begin position="525"/>
        <end position="546"/>
    </location>
</feature>